<dbReference type="Proteomes" id="UP001356427">
    <property type="component" value="Unassembled WGS sequence"/>
</dbReference>
<dbReference type="AlphaFoldDB" id="A0AAN8M6L1"/>
<gene>
    <name evidence="1" type="ORF">J4Q44_G00099570</name>
</gene>
<proteinExistence type="predicted"/>
<feature type="non-terminal residue" evidence="1">
    <location>
        <position position="1"/>
    </location>
</feature>
<dbReference type="EMBL" id="JAGTTL010000008">
    <property type="protein sequence ID" value="KAK6318746.1"/>
    <property type="molecule type" value="Genomic_DNA"/>
</dbReference>
<keyword evidence="2" id="KW-1185">Reference proteome</keyword>
<protein>
    <submittedName>
        <fullName evidence="1">Uncharacterized protein</fullName>
    </submittedName>
</protein>
<reference evidence="1 2" key="1">
    <citation type="submission" date="2021-04" db="EMBL/GenBank/DDBJ databases">
        <authorList>
            <person name="De Guttry C."/>
            <person name="Zahm M."/>
            <person name="Klopp C."/>
            <person name="Cabau C."/>
            <person name="Louis A."/>
            <person name="Berthelot C."/>
            <person name="Parey E."/>
            <person name="Roest Crollius H."/>
            <person name="Montfort J."/>
            <person name="Robinson-Rechavi M."/>
            <person name="Bucao C."/>
            <person name="Bouchez O."/>
            <person name="Gislard M."/>
            <person name="Lluch J."/>
            <person name="Milhes M."/>
            <person name="Lampietro C."/>
            <person name="Lopez Roques C."/>
            <person name="Donnadieu C."/>
            <person name="Braasch I."/>
            <person name="Desvignes T."/>
            <person name="Postlethwait J."/>
            <person name="Bobe J."/>
            <person name="Wedekind C."/>
            <person name="Guiguen Y."/>
        </authorList>
    </citation>
    <scope>NUCLEOTIDE SEQUENCE [LARGE SCALE GENOMIC DNA]</scope>
    <source>
        <strain evidence="1">Cs_M1</strain>
        <tissue evidence="1">Blood</tissue>
    </source>
</reference>
<accession>A0AAN8M6L1</accession>
<name>A0AAN8M6L1_9TELE</name>
<comment type="caution">
    <text evidence="1">The sequence shown here is derived from an EMBL/GenBank/DDBJ whole genome shotgun (WGS) entry which is preliminary data.</text>
</comment>
<organism evidence="1 2">
    <name type="scientific">Coregonus suidteri</name>
    <dbReference type="NCBI Taxonomy" id="861788"/>
    <lineage>
        <taxon>Eukaryota</taxon>
        <taxon>Metazoa</taxon>
        <taxon>Chordata</taxon>
        <taxon>Craniata</taxon>
        <taxon>Vertebrata</taxon>
        <taxon>Euteleostomi</taxon>
        <taxon>Actinopterygii</taxon>
        <taxon>Neopterygii</taxon>
        <taxon>Teleostei</taxon>
        <taxon>Protacanthopterygii</taxon>
        <taxon>Salmoniformes</taxon>
        <taxon>Salmonidae</taxon>
        <taxon>Coregoninae</taxon>
        <taxon>Coregonus</taxon>
    </lineage>
</organism>
<sequence length="133" mass="15235">EERSRIPPLTDQPTSGLRDFGYLKWGSFDVVLHTDFVNFVNKVNYGKKLLKKWIKTWFEHGSWNRREKIKVNSGCPICVPEVRRARGSFIGNSRTPSGTVSLSATELPKVPKPWYQVNKLMQTSSTFQKSMAS</sequence>
<evidence type="ECO:0000313" key="2">
    <source>
        <dbReference type="Proteomes" id="UP001356427"/>
    </source>
</evidence>
<evidence type="ECO:0000313" key="1">
    <source>
        <dbReference type="EMBL" id="KAK6318746.1"/>
    </source>
</evidence>